<evidence type="ECO:0000256" key="1">
    <source>
        <dbReference type="ARBA" id="ARBA00006930"/>
    </source>
</evidence>
<reference evidence="6 7" key="1">
    <citation type="submission" date="2016-11" db="EMBL/GenBank/DDBJ databases">
        <title>Paenibacillus species isolates.</title>
        <authorList>
            <person name="Beno S.M."/>
        </authorList>
    </citation>
    <scope>NUCLEOTIDE SEQUENCE [LARGE SCALE GENOMIC DNA]</scope>
    <source>
        <strain evidence="6 7">FSL F4-0100</strain>
    </source>
</reference>
<dbReference type="Pfam" id="PF13166">
    <property type="entry name" value="AAA_13"/>
    <property type="match status" value="2"/>
</dbReference>
<evidence type="ECO:0000256" key="4">
    <source>
        <dbReference type="SAM" id="Coils"/>
    </source>
</evidence>
<feature type="domain" description="Protein CR006 P-loop" evidence="5">
    <location>
        <begin position="196"/>
        <end position="693"/>
    </location>
</feature>
<dbReference type="EMBL" id="MRTF01000011">
    <property type="protein sequence ID" value="OME89128.1"/>
    <property type="molecule type" value="Genomic_DNA"/>
</dbReference>
<evidence type="ECO:0000313" key="7">
    <source>
        <dbReference type="Proteomes" id="UP000187074"/>
    </source>
</evidence>
<dbReference type="AlphaFoldDB" id="A0A1R1AU88"/>
<dbReference type="PANTHER" id="PTHR32114">
    <property type="entry name" value="ABC TRANSPORTER ABCH.3"/>
    <property type="match status" value="1"/>
</dbReference>
<proteinExistence type="inferred from homology"/>
<organism evidence="6 7">
    <name type="scientific">Paenibacillus lautus</name>
    <name type="common">Bacillus lautus</name>
    <dbReference type="NCBI Taxonomy" id="1401"/>
    <lineage>
        <taxon>Bacteria</taxon>
        <taxon>Bacillati</taxon>
        <taxon>Bacillota</taxon>
        <taxon>Bacilli</taxon>
        <taxon>Bacillales</taxon>
        <taxon>Paenibacillaceae</taxon>
        <taxon>Paenibacillus</taxon>
    </lineage>
</organism>
<dbReference type="PANTHER" id="PTHR32114:SF2">
    <property type="entry name" value="ABC TRANSPORTER ABCH.3"/>
    <property type="match status" value="1"/>
</dbReference>
<comment type="similarity">
    <text evidence="1">Belongs to the SMC family. SbcC subfamily.</text>
</comment>
<dbReference type="InterPro" id="IPR026866">
    <property type="entry name" value="CR006_AAA"/>
</dbReference>
<sequence length="774" mass="89907">MIKKIINIKNTGKFRSFVAKSDVLFNRMNIVYSENGRGKTTLSTVLRSLNEQNPELVIGRKTLGGIGEQSLEILSDSNKHQFKNNTWLSKPEFEIEIFDSLFVSQNVYSKIIEHDHKKQLYLFTIGKTGVEKANQLDQLDAEIKKANSTKKEFETNIRVGIEGVLSIDDFIKLPFKENIDEELHKCQQTLLAHSKEAEIKSKALLSKVELPSFDRIKFKSSISGHTISDILDTAEVTTKNHIKNRLDLNGEKWLEYGVNKINDNSCPFCEQDISDIGIIKAFKSYFSEEYKKAIKLVESLSVAFNQKCDIENLLTFQSKIHTNIELSTFWKQYITLPDLYNLDLEYFNDVWKQFTSGIRELIENKKRSPFDCIIVPDEINQKIDMYLNCLQQISNYNDYIDEVNKLIEDRKNSINQHTLQNIQVAHQRLKNIKLRYESSKVEFIDKYNKLTSSINKYNNDKEKLRNELKEYTEAIFRKYEHRINHHLVNCGANFKVADFKSSFLGGKPSSNFSFVINNVTVQIGSENTPQTSASFRNTLSEGDKSSLAFAFFLAKLENDPDISSKAIVFDDPISSLDRHRKRYTSDQVLSYSNKAKQVIVLTHDIYFARMLWEKYTEKKLLSQLCIKRDGLSDSMIDTWDVEEETRSDYYQGYFLLADFLRGKTDLNFRSVAMSIRPLIEGNLRIRFPEDFSSNEWLGDFIKKVRTATSEPLLQMKPHLTDLEEINDFSKRFHHDRDPYSHTEPINEIELESYVKRTLKLIQGVHNVSYSYEAI</sequence>
<dbReference type="RefSeq" id="WP_076325544.1">
    <property type="nucleotide sequence ID" value="NZ_MRTF01000011.1"/>
</dbReference>
<feature type="domain" description="Protein CR006 P-loop" evidence="5">
    <location>
        <begin position="19"/>
        <end position="162"/>
    </location>
</feature>
<evidence type="ECO:0000259" key="5">
    <source>
        <dbReference type="Pfam" id="PF13166"/>
    </source>
</evidence>
<comment type="caution">
    <text evidence="6">The sequence shown here is derived from an EMBL/GenBank/DDBJ whole genome shotgun (WGS) entry which is preliminary data.</text>
</comment>
<evidence type="ECO:0000256" key="2">
    <source>
        <dbReference type="ARBA" id="ARBA00011322"/>
    </source>
</evidence>
<gene>
    <name evidence="6" type="ORF">BK123_27540</name>
</gene>
<protein>
    <recommendedName>
        <fullName evidence="3">Nuclease SbcCD subunit C</fullName>
    </recommendedName>
</protein>
<dbReference type="InterPro" id="IPR027417">
    <property type="entry name" value="P-loop_NTPase"/>
</dbReference>
<dbReference type="SUPFAM" id="SSF52540">
    <property type="entry name" value="P-loop containing nucleoside triphosphate hydrolases"/>
    <property type="match status" value="1"/>
</dbReference>
<accession>A0A1R1AU88</accession>
<evidence type="ECO:0000256" key="3">
    <source>
        <dbReference type="ARBA" id="ARBA00013368"/>
    </source>
</evidence>
<comment type="subunit">
    <text evidence="2">Heterodimer of SbcC and SbcD.</text>
</comment>
<evidence type="ECO:0000313" key="6">
    <source>
        <dbReference type="EMBL" id="OME89128.1"/>
    </source>
</evidence>
<feature type="coiled-coil region" evidence="4">
    <location>
        <begin position="447"/>
        <end position="474"/>
    </location>
</feature>
<name>A0A1R1AU88_PAELA</name>
<dbReference type="Proteomes" id="UP000187074">
    <property type="component" value="Unassembled WGS sequence"/>
</dbReference>
<keyword evidence="4" id="KW-0175">Coiled coil</keyword>
<dbReference type="Gene3D" id="3.40.50.300">
    <property type="entry name" value="P-loop containing nucleotide triphosphate hydrolases"/>
    <property type="match status" value="1"/>
</dbReference>
<dbReference type="OrthoDB" id="9789562at2"/>